<evidence type="ECO:0000313" key="5">
    <source>
        <dbReference type="EMBL" id="MFD1709457.1"/>
    </source>
</evidence>
<dbReference type="RefSeq" id="WP_377615034.1">
    <property type="nucleotide sequence ID" value="NZ_JBHUEJ010000007.1"/>
</dbReference>
<name>A0ABW4KMW7_9BURK</name>
<keyword evidence="2" id="KW-0238">DNA-binding</keyword>
<keyword evidence="3" id="KW-0804">Transcription</keyword>
<sequence length="325" mass="36531">MATLAEEGVGAPEALSGTGLTPDMLYSTSTRVSYAQLLTVIKNGLRLSQDPDLAFRAGTRMHVAAYGMYGYGILSSPTLLEQIQFTLKYNQVTGSVIRLLNFAREEQLAWLTMGVALSTDPTDPVYRFALEFFSASQTRICRDLYGDEFSFQAVSFVYAAPPNAERYAGYLGCPVLFGQPVNRWDINPYWLDKPSRTPDAVSHLMAEEFCQQFLTDMSHVGGVASQVRRALLEKTPRQFLTTEAMAIELGMQVRTLRRRLEAEGTTYRELLAGVRKLLAIEYLRKTRMSTVEVASRLGYSDVSNFRNAFSRWTGHTPQYYRKGGR</sequence>
<dbReference type="PANTHER" id="PTHR47894">
    <property type="entry name" value="HTH-TYPE TRANSCRIPTIONAL REGULATOR GADX"/>
    <property type="match status" value="1"/>
</dbReference>
<reference evidence="6" key="1">
    <citation type="journal article" date="2019" name="Int. J. Syst. Evol. Microbiol.">
        <title>The Global Catalogue of Microorganisms (GCM) 10K type strain sequencing project: providing services to taxonomists for standard genome sequencing and annotation.</title>
        <authorList>
            <consortium name="The Broad Institute Genomics Platform"/>
            <consortium name="The Broad Institute Genome Sequencing Center for Infectious Disease"/>
            <person name="Wu L."/>
            <person name="Ma J."/>
        </authorList>
    </citation>
    <scope>NUCLEOTIDE SEQUENCE [LARGE SCALE GENOMIC DNA]</scope>
    <source>
        <strain evidence="6">LMG 29247</strain>
    </source>
</reference>
<evidence type="ECO:0000256" key="3">
    <source>
        <dbReference type="ARBA" id="ARBA00023163"/>
    </source>
</evidence>
<dbReference type="EMBL" id="JBHUEJ010000007">
    <property type="protein sequence ID" value="MFD1709457.1"/>
    <property type="molecule type" value="Genomic_DNA"/>
</dbReference>
<feature type="domain" description="HTH araC/xylS-type" evidence="4">
    <location>
        <begin position="225"/>
        <end position="323"/>
    </location>
</feature>
<dbReference type="Pfam" id="PF12833">
    <property type="entry name" value="HTH_18"/>
    <property type="match status" value="1"/>
</dbReference>
<evidence type="ECO:0000256" key="1">
    <source>
        <dbReference type="ARBA" id="ARBA00023015"/>
    </source>
</evidence>
<organism evidence="5 6">
    <name type="scientific">Ottowia flava</name>
    <dbReference type="NCBI Taxonomy" id="2675430"/>
    <lineage>
        <taxon>Bacteria</taxon>
        <taxon>Pseudomonadati</taxon>
        <taxon>Pseudomonadota</taxon>
        <taxon>Betaproteobacteria</taxon>
        <taxon>Burkholderiales</taxon>
        <taxon>Comamonadaceae</taxon>
        <taxon>Ottowia</taxon>
    </lineage>
</organism>
<dbReference type="SMART" id="SM00342">
    <property type="entry name" value="HTH_ARAC"/>
    <property type="match status" value="1"/>
</dbReference>
<dbReference type="InterPro" id="IPR032687">
    <property type="entry name" value="AraC-type_N"/>
</dbReference>
<dbReference type="PANTHER" id="PTHR47894:SF1">
    <property type="entry name" value="HTH-TYPE TRANSCRIPTIONAL REGULATOR VQSM"/>
    <property type="match status" value="1"/>
</dbReference>
<dbReference type="InterPro" id="IPR009057">
    <property type="entry name" value="Homeodomain-like_sf"/>
</dbReference>
<dbReference type="Pfam" id="PF12625">
    <property type="entry name" value="Arabinose_bd"/>
    <property type="match status" value="1"/>
</dbReference>
<accession>A0ABW4KMW7</accession>
<dbReference type="Gene3D" id="1.10.10.60">
    <property type="entry name" value="Homeodomain-like"/>
    <property type="match status" value="1"/>
</dbReference>
<dbReference type="InterPro" id="IPR018060">
    <property type="entry name" value="HTH_AraC"/>
</dbReference>
<proteinExistence type="predicted"/>
<evidence type="ECO:0000259" key="4">
    <source>
        <dbReference type="PROSITE" id="PS01124"/>
    </source>
</evidence>
<dbReference type="Proteomes" id="UP001597304">
    <property type="component" value="Unassembled WGS sequence"/>
</dbReference>
<evidence type="ECO:0000313" key="6">
    <source>
        <dbReference type="Proteomes" id="UP001597304"/>
    </source>
</evidence>
<keyword evidence="1" id="KW-0805">Transcription regulation</keyword>
<protein>
    <submittedName>
        <fullName evidence="5">AraC family transcriptional regulator</fullName>
    </submittedName>
</protein>
<keyword evidence="6" id="KW-1185">Reference proteome</keyword>
<gene>
    <name evidence="5" type="ORF">ACFSF0_02460</name>
</gene>
<dbReference type="PROSITE" id="PS01124">
    <property type="entry name" value="HTH_ARAC_FAMILY_2"/>
    <property type="match status" value="1"/>
</dbReference>
<evidence type="ECO:0000256" key="2">
    <source>
        <dbReference type="ARBA" id="ARBA00023125"/>
    </source>
</evidence>
<comment type="caution">
    <text evidence="5">The sequence shown here is derived from an EMBL/GenBank/DDBJ whole genome shotgun (WGS) entry which is preliminary data.</text>
</comment>
<dbReference type="SUPFAM" id="SSF46689">
    <property type="entry name" value="Homeodomain-like"/>
    <property type="match status" value="1"/>
</dbReference>